<dbReference type="Proteomes" id="UP000265366">
    <property type="component" value="Unassembled WGS sequence"/>
</dbReference>
<dbReference type="OrthoDB" id="9795675at2"/>
<proteinExistence type="inferred from homology"/>
<dbReference type="SUPFAM" id="SSF53649">
    <property type="entry name" value="Alkaline phosphatase-like"/>
    <property type="match status" value="1"/>
</dbReference>
<sequence>MGRSGKYGKKGLRGTAMTAIAVAAAALASPASYAQNQSAQEPPVAENGQWQHYPARPEAPEGAPNILVVMTDDVGYSAAASFGGPVAMPNFDRLAREGLQYTQLHTTAMCSPSRAALLTGRNHHAVGNGSISNVSIDAPGYTSVIPKSAATLGRVLRDNGYDTGFFGKNHNTPDWDLGPMGSFENWPIGWGFNYFYGFNAAGTDQFNPPLLENINFVRRDPNDEDYIFDRDLVDHMLGWLSAQHGTAPDKPFFMYYAPGTVHGPQQAPREWIDKFAGQFDMGWDELQRQIFARQKEMGLIPQTAQMPEMTEDVPRWNTLTSDQKRLYARMMEVAAGQLAFMDYQFGRVLDRLKEIGELDNTLIIYVQGDNGAALHDLHGSTNTYSQFAGVVMTEEEMLAQFDELGGEDTFGDYPVGWGLALNTPFPWGKTVASKLGGQLDGMVVSWPDRITDGGTLRTQFTHVIDIAPTIYEAIGITPPEEVDGVAQQPIDGISFAYTFDDADAPARHREQYFEMLGSRAYYKDGWLASTSVNWKPWEANKTDPYQTPWELYNLNEDYTQVRDVSSQYPEKLEELQLDFDSAAERYNIYPLSADFFGRIDPKYRPTGVQQGASHTYYPSDFRYPARAFPIMTNTWQADAEITVGGQGDSGPIAVQGGKFSGWALSLEDGFPQFIYNPSGRAQERRILRSPVALPAGTHRIAVGFTPQAQGVLLSMTVDGEQVDEVVIDRVVGSLAGEALIGRPQVDDRNGPRRCDCTVGPVTFTN</sequence>
<gene>
    <name evidence="8" type="ORF">D2V17_08180</name>
</gene>
<accession>A0A3A1P6N6</accession>
<evidence type="ECO:0000256" key="4">
    <source>
        <dbReference type="ARBA" id="ARBA00022837"/>
    </source>
</evidence>
<feature type="chain" id="PRO_5017319535" evidence="6">
    <location>
        <begin position="35"/>
        <end position="765"/>
    </location>
</feature>
<dbReference type="Pfam" id="PF00884">
    <property type="entry name" value="Sulfatase"/>
    <property type="match status" value="1"/>
</dbReference>
<evidence type="ECO:0000256" key="5">
    <source>
        <dbReference type="SAM" id="MobiDB-lite"/>
    </source>
</evidence>
<evidence type="ECO:0000313" key="9">
    <source>
        <dbReference type="Proteomes" id="UP000265366"/>
    </source>
</evidence>
<evidence type="ECO:0000256" key="3">
    <source>
        <dbReference type="ARBA" id="ARBA00022801"/>
    </source>
</evidence>
<evidence type="ECO:0000256" key="2">
    <source>
        <dbReference type="ARBA" id="ARBA00022723"/>
    </source>
</evidence>
<dbReference type="InterPro" id="IPR000917">
    <property type="entry name" value="Sulfatase_N"/>
</dbReference>
<dbReference type="CDD" id="cd16025">
    <property type="entry name" value="PAS_like"/>
    <property type="match status" value="1"/>
</dbReference>
<keyword evidence="2" id="KW-0479">Metal-binding</keyword>
<dbReference type="Gene3D" id="3.40.720.10">
    <property type="entry name" value="Alkaline Phosphatase, subunit A"/>
    <property type="match status" value="1"/>
</dbReference>
<comment type="caution">
    <text evidence="8">The sequence shown here is derived from an EMBL/GenBank/DDBJ whole genome shotgun (WGS) entry which is preliminary data.</text>
</comment>
<evidence type="ECO:0000259" key="7">
    <source>
        <dbReference type="Pfam" id="PF00884"/>
    </source>
</evidence>
<dbReference type="Gene3D" id="3.30.1120.10">
    <property type="match status" value="1"/>
</dbReference>
<feature type="domain" description="Sulfatase N-terminal" evidence="7">
    <location>
        <begin position="64"/>
        <end position="476"/>
    </location>
</feature>
<dbReference type="PANTHER" id="PTHR42693:SF43">
    <property type="entry name" value="BLL2667 PROTEIN"/>
    <property type="match status" value="1"/>
</dbReference>
<dbReference type="GO" id="GO:0016787">
    <property type="term" value="F:hydrolase activity"/>
    <property type="evidence" value="ECO:0007669"/>
    <property type="project" value="UniProtKB-KW"/>
</dbReference>
<name>A0A3A1P6N6_9SPHN</name>
<dbReference type="InterPro" id="IPR024607">
    <property type="entry name" value="Sulfatase_CS"/>
</dbReference>
<comment type="similarity">
    <text evidence="1">Belongs to the sulfatase family.</text>
</comment>
<dbReference type="GO" id="GO:0046872">
    <property type="term" value="F:metal ion binding"/>
    <property type="evidence" value="ECO:0007669"/>
    <property type="project" value="UniProtKB-KW"/>
</dbReference>
<dbReference type="AlphaFoldDB" id="A0A3A1P6N6"/>
<protein>
    <submittedName>
        <fullName evidence="8">Arylsulfatase</fullName>
    </submittedName>
</protein>
<dbReference type="PANTHER" id="PTHR42693">
    <property type="entry name" value="ARYLSULFATASE FAMILY MEMBER"/>
    <property type="match status" value="1"/>
</dbReference>
<feature type="region of interest" description="Disordered" evidence="5">
    <location>
        <begin position="37"/>
        <end position="58"/>
    </location>
</feature>
<keyword evidence="6" id="KW-0732">Signal</keyword>
<reference evidence="8 9" key="1">
    <citation type="submission" date="2018-08" db="EMBL/GenBank/DDBJ databases">
        <title>Erythrobacter zhengii sp.nov., a bacterium isolated from deep-sea sediment.</title>
        <authorList>
            <person name="Fang C."/>
            <person name="Wu Y.-H."/>
            <person name="Sun C."/>
            <person name="Wang H."/>
            <person name="Cheng H."/>
            <person name="Meng F.-X."/>
            <person name="Wang C.-S."/>
            <person name="Xu X.-W."/>
        </authorList>
    </citation>
    <scope>NUCLEOTIDE SEQUENCE [LARGE SCALE GENOMIC DNA]</scope>
    <source>
        <strain evidence="8 9">CCTCC AB 2015396</strain>
    </source>
</reference>
<evidence type="ECO:0000256" key="6">
    <source>
        <dbReference type="SAM" id="SignalP"/>
    </source>
</evidence>
<organism evidence="8 9">
    <name type="scientific">Aurantiacibacter xanthus</name>
    <dbReference type="NCBI Taxonomy" id="1784712"/>
    <lineage>
        <taxon>Bacteria</taxon>
        <taxon>Pseudomonadati</taxon>
        <taxon>Pseudomonadota</taxon>
        <taxon>Alphaproteobacteria</taxon>
        <taxon>Sphingomonadales</taxon>
        <taxon>Erythrobacteraceae</taxon>
        <taxon>Aurantiacibacter</taxon>
    </lineage>
</organism>
<dbReference type="EMBL" id="QXFM01000073">
    <property type="protein sequence ID" value="RIV88155.1"/>
    <property type="molecule type" value="Genomic_DNA"/>
</dbReference>
<evidence type="ECO:0000313" key="8">
    <source>
        <dbReference type="EMBL" id="RIV88155.1"/>
    </source>
</evidence>
<keyword evidence="4" id="KW-0106">Calcium</keyword>
<dbReference type="InterPro" id="IPR050738">
    <property type="entry name" value="Sulfatase"/>
</dbReference>
<dbReference type="InterPro" id="IPR017850">
    <property type="entry name" value="Alkaline_phosphatase_core_sf"/>
</dbReference>
<keyword evidence="9" id="KW-1185">Reference proteome</keyword>
<evidence type="ECO:0000256" key="1">
    <source>
        <dbReference type="ARBA" id="ARBA00008779"/>
    </source>
</evidence>
<feature type="signal peptide" evidence="6">
    <location>
        <begin position="1"/>
        <end position="34"/>
    </location>
</feature>
<dbReference type="PROSITE" id="PS00523">
    <property type="entry name" value="SULFATASE_1"/>
    <property type="match status" value="1"/>
</dbReference>
<keyword evidence="3" id="KW-0378">Hydrolase</keyword>